<protein>
    <recommendedName>
        <fullName evidence="1">EF-hand domain-containing protein</fullName>
    </recommendedName>
</protein>
<evidence type="ECO:0000259" key="1">
    <source>
        <dbReference type="PROSITE" id="PS50222"/>
    </source>
</evidence>
<dbReference type="PROSITE" id="PS50222">
    <property type="entry name" value="EF_HAND_2"/>
    <property type="match status" value="1"/>
</dbReference>
<dbReference type="InterPro" id="IPR002048">
    <property type="entry name" value="EF_hand_dom"/>
</dbReference>
<evidence type="ECO:0000313" key="2">
    <source>
        <dbReference type="EMBL" id="EUR62893.1"/>
    </source>
</evidence>
<feature type="domain" description="EF-hand" evidence="1">
    <location>
        <begin position="43"/>
        <end position="78"/>
    </location>
</feature>
<dbReference type="Gene3D" id="1.10.238.10">
    <property type="entry name" value="EF-hand"/>
    <property type="match status" value="1"/>
</dbReference>
<dbReference type="SUPFAM" id="SSF47473">
    <property type="entry name" value="EF-hand"/>
    <property type="match status" value="1"/>
</dbReference>
<organism evidence="2 3">
    <name type="scientific">Plasmodium falciparum (isolate 7G8)</name>
    <dbReference type="NCBI Taxonomy" id="57266"/>
    <lineage>
        <taxon>Eukaryota</taxon>
        <taxon>Sar</taxon>
        <taxon>Alveolata</taxon>
        <taxon>Apicomplexa</taxon>
        <taxon>Aconoidasida</taxon>
        <taxon>Haemosporida</taxon>
        <taxon>Plasmodiidae</taxon>
        <taxon>Plasmodium</taxon>
        <taxon>Plasmodium (Laverania)</taxon>
    </lineage>
</organism>
<dbReference type="Proteomes" id="UP000030688">
    <property type="component" value="Unassembled WGS sequence"/>
</dbReference>
<reference evidence="3" key="1">
    <citation type="submission" date="2007-11" db="EMBL/GenBank/DDBJ databases">
        <authorList>
            <consortium name="The Broad Institute Genome Sequencing Platform"/>
            <person name="Volkman S.K."/>
            <person name="Daily J.P."/>
            <person name="Sarr O."/>
            <person name="Ndiaye D."/>
            <person name="Ndir O."/>
            <person name="Mboup S."/>
            <person name="Lukens A."/>
            <person name="Stange-Thomann N."/>
            <person name="Mauceli E."/>
            <person name="Gnerre S."/>
            <person name="Jaffe D."/>
            <person name="Zainoun J."/>
            <person name="Wiegand R.C."/>
            <person name="Birren B."/>
            <person name="Galagan J."/>
            <person name="Lander E."/>
            <person name="Wirth D.F."/>
        </authorList>
    </citation>
    <scope>NUCLEOTIDE SEQUENCE [LARGE SCALE GENOMIC DNA]</scope>
    <source>
        <strain evidence="3">7G8</strain>
    </source>
</reference>
<dbReference type="OrthoDB" id="26525at2759"/>
<dbReference type="EMBL" id="KE123646">
    <property type="protein sequence ID" value="EUR62893.1"/>
    <property type="molecule type" value="Genomic_DNA"/>
</dbReference>
<accession>W7EU71</accession>
<evidence type="ECO:0000313" key="3">
    <source>
        <dbReference type="Proteomes" id="UP000030688"/>
    </source>
</evidence>
<name>W7EU71_PLAF8</name>
<reference evidence="2 3" key="2">
    <citation type="submission" date="2013-02" db="EMBL/GenBank/DDBJ databases">
        <title>The Genome Sequence of Plasmodium falciparum 7G8.</title>
        <authorList>
            <consortium name="The Broad Institute Genome Sequencing Platform"/>
            <consortium name="The Broad Institute Genome Sequencing Center for Infectious Disease"/>
            <person name="Neafsey D."/>
            <person name="Cheeseman I."/>
            <person name="Volkman S."/>
            <person name="Adams J."/>
            <person name="Walker B."/>
            <person name="Young S.K."/>
            <person name="Zeng Q."/>
            <person name="Gargeya S."/>
            <person name="Fitzgerald M."/>
            <person name="Haas B."/>
            <person name="Abouelleil A."/>
            <person name="Alvarado L."/>
            <person name="Arachchi H.M."/>
            <person name="Berlin A.M."/>
            <person name="Chapman S.B."/>
            <person name="Dewar J."/>
            <person name="Goldberg J."/>
            <person name="Griggs A."/>
            <person name="Gujja S."/>
            <person name="Hansen M."/>
            <person name="Howarth C."/>
            <person name="Imamovic A."/>
            <person name="Larimer J."/>
            <person name="McCowan C."/>
            <person name="Murphy C."/>
            <person name="Neiman D."/>
            <person name="Pearson M."/>
            <person name="Priest M."/>
            <person name="Roberts A."/>
            <person name="Saif S."/>
            <person name="Shea T."/>
            <person name="Sisk P."/>
            <person name="Sykes S."/>
            <person name="Wortman J."/>
            <person name="Nusbaum C."/>
            <person name="Birren B."/>
        </authorList>
    </citation>
    <scope>NUCLEOTIDE SEQUENCE [LARGE SCALE GENOMIC DNA]</scope>
    <source>
        <strain evidence="2 3">7G8</strain>
    </source>
</reference>
<dbReference type="GO" id="GO:0005509">
    <property type="term" value="F:calcium ion binding"/>
    <property type="evidence" value="ECO:0007669"/>
    <property type="project" value="InterPro"/>
</dbReference>
<proteinExistence type="predicted"/>
<dbReference type="AlphaFoldDB" id="W7EU71"/>
<sequence length="112" mass="13439">MNEKPYIPIIEKLNNEKNPNFYICGNGYIAPLDIKNLKKISNTEKKNLQRVFSMMDKDNTGKISVCNLHDILHRYNYKISKTWYFMTLYDNKKNDKFLRKILISLDLFMYMS</sequence>
<gene>
    <name evidence="2" type="ORF">PFBG_05498</name>
</gene>
<dbReference type="InterPro" id="IPR011992">
    <property type="entry name" value="EF-hand-dom_pair"/>
</dbReference>